<gene>
    <name evidence="1" type="ORF">BDM02DRAFT_2656082</name>
</gene>
<keyword evidence="2" id="KW-1185">Reference proteome</keyword>
<evidence type="ECO:0000313" key="1">
    <source>
        <dbReference type="EMBL" id="KAF9647500.1"/>
    </source>
</evidence>
<sequence length="689" mass="78183">MNQATGSDRRIPGKTQLLPYPIKSSSGLSTKNRIAEDMAKSPVSFGQSKSKYQGLSMRRNVNPLGESRSPIIPSTTNPQSPLDASQMTPLPRPSNEHSSQPQIRKASLQEHPPPPLRAEELPHDIELDHMDVDQPDSPPSPPRQENLTAADDLLHTIIPQQIPELMPKVLEQPVARATTKVKLSELSRRDTKWSGTLFNSVSEIDAEKLCEVTIQDHTPARGGMKLDLFLQKLDSIRLKKFHDLTDLDLLLPSFQQIAQFASLVPCEEKDQKAFTTTRDYLLLKEKFTYCTLSFVNEVQVETDTVAYMLITPMSKPVFALLGASEHREDKNALLVALAPLVVQTKKYQEEMAIFKPSEEVKKRLPTLSDLENTASLSTYHLARHTLRVPKSLVAFLSSNPRPCIIWPRENAPNDVWISQDTQYLRFVLDHHRAKVFSPKDHVAARIVFVHVGRMKDMHTMPRIARLRGTHLDLQFLTYGAHPTVPAREWGIRGFNISGGILTFTPNALVHSLDSVDRLIERVASHEHWACYVTPVVLGAAVRWAKELENPALAAVIFDRLGKRISEGKIACMIAPPTNSHLSRHAKDCETWVEFHHMQSQLDPQEIVDDCEDMYDDAYRDVPKRDRDGFVLSDLQQDLVKMSNQPAFKYDYRRFVIVKSNADMHDRPGEEDWCEWKLVSEFRFGDEVDT</sequence>
<protein>
    <submittedName>
        <fullName evidence="1">Uncharacterized protein</fullName>
    </submittedName>
</protein>
<evidence type="ECO:0000313" key="2">
    <source>
        <dbReference type="Proteomes" id="UP000886501"/>
    </source>
</evidence>
<dbReference type="EMBL" id="MU118032">
    <property type="protein sequence ID" value="KAF9647500.1"/>
    <property type="molecule type" value="Genomic_DNA"/>
</dbReference>
<dbReference type="Proteomes" id="UP000886501">
    <property type="component" value="Unassembled WGS sequence"/>
</dbReference>
<organism evidence="1 2">
    <name type="scientific">Thelephora ganbajun</name>
    <name type="common">Ganba fungus</name>
    <dbReference type="NCBI Taxonomy" id="370292"/>
    <lineage>
        <taxon>Eukaryota</taxon>
        <taxon>Fungi</taxon>
        <taxon>Dikarya</taxon>
        <taxon>Basidiomycota</taxon>
        <taxon>Agaricomycotina</taxon>
        <taxon>Agaricomycetes</taxon>
        <taxon>Thelephorales</taxon>
        <taxon>Thelephoraceae</taxon>
        <taxon>Thelephora</taxon>
    </lineage>
</organism>
<accession>A0ACB6ZCS7</accession>
<reference evidence="1" key="1">
    <citation type="submission" date="2019-10" db="EMBL/GenBank/DDBJ databases">
        <authorList>
            <consortium name="DOE Joint Genome Institute"/>
            <person name="Kuo A."/>
            <person name="Miyauchi S."/>
            <person name="Kiss E."/>
            <person name="Drula E."/>
            <person name="Kohler A."/>
            <person name="Sanchez-Garcia M."/>
            <person name="Andreopoulos B."/>
            <person name="Barry K.W."/>
            <person name="Bonito G."/>
            <person name="Buee M."/>
            <person name="Carver A."/>
            <person name="Chen C."/>
            <person name="Cichocki N."/>
            <person name="Clum A."/>
            <person name="Culley D."/>
            <person name="Crous P.W."/>
            <person name="Fauchery L."/>
            <person name="Girlanda M."/>
            <person name="Hayes R."/>
            <person name="Keri Z."/>
            <person name="Labutti K."/>
            <person name="Lipzen A."/>
            <person name="Lombard V."/>
            <person name="Magnuson J."/>
            <person name="Maillard F."/>
            <person name="Morin E."/>
            <person name="Murat C."/>
            <person name="Nolan M."/>
            <person name="Ohm R."/>
            <person name="Pangilinan J."/>
            <person name="Pereira M."/>
            <person name="Perotto S."/>
            <person name="Peter M."/>
            <person name="Riley R."/>
            <person name="Sitrit Y."/>
            <person name="Stielow B."/>
            <person name="Szollosi G."/>
            <person name="Zifcakova L."/>
            <person name="Stursova M."/>
            <person name="Spatafora J.W."/>
            <person name="Tedersoo L."/>
            <person name="Vaario L.-M."/>
            <person name="Yamada A."/>
            <person name="Yan M."/>
            <person name="Wang P."/>
            <person name="Xu J."/>
            <person name="Bruns T."/>
            <person name="Baldrian P."/>
            <person name="Vilgalys R."/>
            <person name="Henrissat B."/>
            <person name="Grigoriev I.V."/>
            <person name="Hibbett D."/>
            <person name="Nagy L.G."/>
            <person name="Martin F.M."/>
        </authorList>
    </citation>
    <scope>NUCLEOTIDE SEQUENCE</scope>
    <source>
        <strain evidence="1">P2</strain>
    </source>
</reference>
<comment type="caution">
    <text evidence="1">The sequence shown here is derived from an EMBL/GenBank/DDBJ whole genome shotgun (WGS) entry which is preliminary data.</text>
</comment>
<reference evidence="1" key="2">
    <citation type="journal article" date="2020" name="Nat. Commun.">
        <title>Large-scale genome sequencing of mycorrhizal fungi provides insights into the early evolution of symbiotic traits.</title>
        <authorList>
            <person name="Miyauchi S."/>
            <person name="Kiss E."/>
            <person name="Kuo A."/>
            <person name="Drula E."/>
            <person name="Kohler A."/>
            <person name="Sanchez-Garcia M."/>
            <person name="Morin E."/>
            <person name="Andreopoulos B."/>
            <person name="Barry K.W."/>
            <person name="Bonito G."/>
            <person name="Buee M."/>
            <person name="Carver A."/>
            <person name="Chen C."/>
            <person name="Cichocki N."/>
            <person name="Clum A."/>
            <person name="Culley D."/>
            <person name="Crous P.W."/>
            <person name="Fauchery L."/>
            <person name="Girlanda M."/>
            <person name="Hayes R.D."/>
            <person name="Keri Z."/>
            <person name="LaButti K."/>
            <person name="Lipzen A."/>
            <person name="Lombard V."/>
            <person name="Magnuson J."/>
            <person name="Maillard F."/>
            <person name="Murat C."/>
            <person name="Nolan M."/>
            <person name="Ohm R.A."/>
            <person name="Pangilinan J."/>
            <person name="Pereira M.F."/>
            <person name="Perotto S."/>
            <person name="Peter M."/>
            <person name="Pfister S."/>
            <person name="Riley R."/>
            <person name="Sitrit Y."/>
            <person name="Stielow J.B."/>
            <person name="Szollosi G."/>
            <person name="Zifcakova L."/>
            <person name="Stursova M."/>
            <person name="Spatafora J.W."/>
            <person name="Tedersoo L."/>
            <person name="Vaario L.M."/>
            <person name="Yamada A."/>
            <person name="Yan M."/>
            <person name="Wang P."/>
            <person name="Xu J."/>
            <person name="Bruns T."/>
            <person name="Baldrian P."/>
            <person name="Vilgalys R."/>
            <person name="Dunand C."/>
            <person name="Henrissat B."/>
            <person name="Grigoriev I.V."/>
            <person name="Hibbett D."/>
            <person name="Nagy L.G."/>
            <person name="Martin F.M."/>
        </authorList>
    </citation>
    <scope>NUCLEOTIDE SEQUENCE</scope>
    <source>
        <strain evidence="1">P2</strain>
    </source>
</reference>
<name>A0ACB6ZCS7_THEGA</name>
<proteinExistence type="predicted"/>